<dbReference type="SUPFAM" id="SSF53098">
    <property type="entry name" value="Ribonuclease H-like"/>
    <property type="match status" value="1"/>
</dbReference>
<reference evidence="5 6" key="1">
    <citation type="journal article" date="2007" name="Genome Res.">
        <title>Reductive evolution and niche adaptation inferred from the genome of Mycobacterium ulcerans, the causative agent of Buruli ulcer.</title>
        <authorList>
            <person name="Stinear T.P."/>
            <person name="Seemann T."/>
            <person name="Pidot S."/>
            <person name="Frigui W."/>
            <person name="Reysset G."/>
            <person name="Garnier T."/>
            <person name="Meurice G."/>
            <person name="Simon D."/>
            <person name="Bouchier C."/>
            <person name="Ma L."/>
            <person name="Tichit M."/>
            <person name="Porter J.L."/>
            <person name="Ryan J."/>
            <person name="Johnson P.D."/>
            <person name="Davies J.K."/>
            <person name="Jenkin G.A."/>
            <person name="Small P.L."/>
            <person name="Jones L.M."/>
            <person name="Tekaia F."/>
            <person name="Laval F."/>
            <person name="Daffe M."/>
            <person name="Parkhill J."/>
            <person name="Cole S.T."/>
        </authorList>
    </citation>
    <scope>NUCLEOTIDE SEQUENCE [LARGE SCALE GENOMIC DNA]</scope>
    <source>
        <strain evidence="5 6">Agy99</strain>
    </source>
</reference>
<dbReference type="FunFam" id="3.30.420.10:FF:000045">
    <property type="entry name" value="3'-5' exonuclease DinG"/>
    <property type="match status" value="1"/>
</dbReference>
<dbReference type="Pfam" id="PF00929">
    <property type="entry name" value="RNase_T"/>
    <property type="match status" value="1"/>
</dbReference>
<evidence type="ECO:0000256" key="2">
    <source>
        <dbReference type="ARBA" id="ARBA00022801"/>
    </source>
</evidence>
<dbReference type="Gene3D" id="3.40.50.10190">
    <property type="entry name" value="BRCT domain"/>
    <property type="match status" value="1"/>
</dbReference>
<dbReference type="eggNOG" id="COG0847">
    <property type="taxonomic scope" value="Bacteria"/>
</dbReference>
<keyword evidence="1" id="KW-0540">Nuclease</keyword>
<evidence type="ECO:0000259" key="4">
    <source>
        <dbReference type="SMART" id="SM00479"/>
    </source>
</evidence>
<dbReference type="Gene3D" id="1.10.3680.10">
    <property type="entry name" value="TerB-like"/>
    <property type="match status" value="1"/>
</dbReference>
<gene>
    <name evidence="5" type="ordered locus">MUL_1148</name>
</gene>
<dbReference type="InterPro" id="IPR036420">
    <property type="entry name" value="BRCT_dom_sf"/>
</dbReference>
<evidence type="ECO:0000313" key="6">
    <source>
        <dbReference type="Proteomes" id="UP000000765"/>
    </source>
</evidence>
<dbReference type="Gene3D" id="3.30.420.10">
    <property type="entry name" value="Ribonuclease H-like superfamily/Ribonuclease H"/>
    <property type="match status" value="1"/>
</dbReference>
<keyword evidence="2" id="KW-0378">Hydrolase</keyword>
<name>A0PN08_MYCUA</name>
<sequence>MIPRSPEQMPLWDEFGQQPLFAQSPLLLGERAAPWWVILYRTGQTLAPQPSRGELHEFKVVPVARSNLIERQASCWGYVYSSAGWEPPNRGVVDVAGFAVLDFETTGFAAEYDRVVEVGLVLLSAEGDIEDEWSTLINPHRDVGATERHGIRARDVLGAPAFEAIIPRLLRDLRGRVFVAHNVNFDQRFLLAELRRAGVPLDNPWLTGLCTMRWAGRLLPAASRKLPDCCDAAGVFLTDAHRALADARATASLLKYLIDHCGSPPPWAKEIDGAEDFEWPQVAGPEVRLVTRAAWGAAPPRPPAGWLDRIVARMPHEDDPRVESYLEILESALLDCYLSCHEEDALVEMADSLGLSRRLLDEIHHDYLRSMARVAVADGVVTDDERADLLQVAELLGLSADRVDAALAMASARSACAEFALAAGDVLCLTGSMRRRRSEWEAELAQRGIEVGSLTRRTRLLVAADPDSATGKARKARKYGIPIINEDALSRLLGARTSGE</sequence>
<evidence type="ECO:0000256" key="3">
    <source>
        <dbReference type="ARBA" id="ARBA00022839"/>
    </source>
</evidence>
<dbReference type="PANTHER" id="PTHR30231:SF4">
    <property type="entry name" value="PROTEIN NEN2"/>
    <property type="match status" value="1"/>
</dbReference>
<dbReference type="HOGENOM" id="CLU_029910_2_1_11"/>
<dbReference type="PANTHER" id="PTHR30231">
    <property type="entry name" value="DNA POLYMERASE III SUBUNIT EPSILON"/>
    <property type="match status" value="1"/>
</dbReference>
<dbReference type="GO" id="GO:0008408">
    <property type="term" value="F:3'-5' exonuclease activity"/>
    <property type="evidence" value="ECO:0007669"/>
    <property type="project" value="TreeGrafter"/>
</dbReference>
<accession>A0PN08</accession>
<dbReference type="GO" id="GO:0003676">
    <property type="term" value="F:nucleic acid binding"/>
    <property type="evidence" value="ECO:0007669"/>
    <property type="project" value="InterPro"/>
</dbReference>
<dbReference type="InterPro" id="IPR012337">
    <property type="entry name" value="RNaseH-like_sf"/>
</dbReference>
<dbReference type="AlphaFoldDB" id="A0PN08"/>
<keyword evidence="3" id="KW-0269">Exonuclease</keyword>
<dbReference type="SUPFAM" id="SSF52113">
    <property type="entry name" value="BRCT domain"/>
    <property type="match status" value="1"/>
</dbReference>
<dbReference type="InterPro" id="IPR029024">
    <property type="entry name" value="TerB-like"/>
</dbReference>
<dbReference type="InterPro" id="IPR036397">
    <property type="entry name" value="RNaseH_sf"/>
</dbReference>
<proteinExistence type="predicted"/>
<evidence type="ECO:0000256" key="1">
    <source>
        <dbReference type="ARBA" id="ARBA00022722"/>
    </source>
</evidence>
<dbReference type="KEGG" id="mul:MUL_1148"/>
<dbReference type="CDD" id="cd06127">
    <property type="entry name" value="DEDDh"/>
    <property type="match status" value="1"/>
</dbReference>
<dbReference type="Proteomes" id="UP000000765">
    <property type="component" value="Chromosome"/>
</dbReference>
<protein>
    <submittedName>
        <fullName evidence="5">DNA polymerase</fullName>
    </submittedName>
</protein>
<dbReference type="SUPFAM" id="SSF158682">
    <property type="entry name" value="TerB-like"/>
    <property type="match status" value="1"/>
</dbReference>
<dbReference type="InterPro" id="IPR013520">
    <property type="entry name" value="Ribonucl_H"/>
</dbReference>
<dbReference type="EMBL" id="CP000325">
    <property type="protein sequence ID" value="ABL03727.1"/>
    <property type="molecule type" value="Genomic_DNA"/>
</dbReference>
<evidence type="ECO:0000313" key="5">
    <source>
        <dbReference type="EMBL" id="ABL03727.1"/>
    </source>
</evidence>
<dbReference type="SMART" id="SM00479">
    <property type="entry name" value="EXOIII"/>
    <property type="match status" value="1"/>
</dbReference>
<organism evidence="5 6">
    <name type="scientific">Mycobacterium ulcerans (strain Agy99)</name>
    <dbReference type="NCBI Taxonomy" id="362242"/>
    <lineage>
        <taxon>Bacteria</taxon>
        <taxon>Bacillati</taxon>
        <taxon>Actinomycetota</taxon>
        <taxon>Actinomycetes</taxon>
        <taxon>Mycobacteriales</taxon>
        <taxon>Mycobacteriaceae</taxon>
        <taxon>Mycobacterium</taxon>
        <taxon>Mycobacterium ulcerans group</taxon>
    </lineage>
</organism>
<feature type="domain" description="Exonuclease" evidence="4">
    <location>
        <begin position="97"/>
        <end position="263"/>
    </location>
</feature>